<accession>A0ABR9GCS2</accession>
<comment type="caution">
    <text evidence="1">The sequence shown here is derived from an EMBL/GenBank/DDBJ whole genome shotgun (WGS) entry which is preliminary data.</text>
</comment>
<reference evidence="1 2" key="1">
    <citation type="submission" date="2020-09" db="EMBL/GenBank/DDBJ databases">
        <title>Dyella sp. 7MK23 isolated from forest soil.</title>
        <authorList>
            <person name="Fu J."/>
        </authorList>
    </citation>
    <scope>NUCLEOTIDE SEQUENCE [LARGE SCALE GENOMIC DNA]</scope>
    <source>
        <strain evidence="1 2">7MK23</strain>
    </source>
</reference>
<dbReference type="EMBL" id="JACZZA010000010">
    <property type="protein sequence ID" value="MBE1161828.1"/>
    <property type="molecule type" value="Genomic_DNA"/>
</dbReference>
<protein>
    <submittedName>
        <fullName evidence="1">Uncharacterized protein</fullName>
    </submittedName>
</protein>
<gene>
    <name evidence="1" type="ORF">IGX34_15705</name>
</gene>
<name>A0ABR9GCS2_9GAMM</name>
<keyword evidence="2" id="KW-1185">Reference proteome</keyword>
<sequence>MHVRLAANGQACSVQIVTGRKFFPSLVDRVLVRDGYAGQMDEQPLPEWRRDNLCEPVPSDYGMRGRFEPEARSRSLH</sequence>
<evidence type="ECO:0000313" key="1">
    <source>
        <dbReference type="EMBL" id="MBE1161828.1"/>
    </source>
</evidence>
<organism evidence="1 2">
    <name type="scientific">Dyella acidiphila</name>
    <dbReference type="NCBI Taxonomy" id="2775866"/>
    <lineage>
        <taxon>Bacteria</taxon>
        <taxon>Pseudomonadati</taxon>
        <taxon>Pseudomonadota</taxon>
        <taxon>Gammaproteobacteria</taxon>
        <taxon>Lysobacterales</taxon>
        <taxon>Rhodanobacteraceae</taxon>
        <taxon>Dyella</taxon>
    </lineage>
</organism>
<dbReference type="Proteomes" id="UP000651010">
    <property type="component" value="Unassembled WGS sequence"/>
</dbReference>
<proteinExistence type="predicted"/>
<evidence type="ECO:0000313" key="2">
    <source>
        <dbReference type="Proteomes" id="UP000651010"/>
    </source>
</evidence>